<dbReference type="AlphaFoldDB" id="A0A562E7J1"/>
<dbReference type="RefSeq" id="WP_232210961.1">
    <property type="nucleotide sequence ID" value="NZ_VLJS01000001.1"/>
</dbReference>
<keyword evidence="1" id="KW-0456">Lyase</keyword>
<protein>
    <submittedName>
        <fullName evidence="4">Putative metal-dependent hydrolase of the TIM-barrel fold</fullName>
    </submittedName>
</protein>
<organism evidence="4 5">
    <name type="scientific">Pseudoxanthomonas taiwanensis J19</name>
    <dbReference type="NCBI Taxonomy" id="935569"/>
    <lineage>
        <taxon>Bacteria</taxon>
        <taxon>Pseudomonadati</taxon>
        <taxon>Pseudomonadota</taxon>
        <taxon>Gammaproteobacteria</taxon>
        <taxon>Lysobacterales</taxon>
        <taxon>Lysobacteraceae</taxon>
        <taxon>Pseudoxanthomonas</taxon>
    </lineage>
</organism>
<dbReference type="GO" id="GO:0016831">
    <property type="term" value="F:carboxy-lyase activity"/>
    <property type="evidence" value="ECO:0007669"/>
    <property type="project" value="InterPro"/>
</dbReference>
<name>A0A562E7J1_9GAMM</name>
<dbReference type="InterPro" id="IPR032466">
    <property type="entry name" value="Metal_Hydrolase"/>
</dbReference>
<keyword evidence="5" id="KW-1185">Reference proteome</keyword>
<dbReference type="SUPFAM" id="SSF51556">
    <property type="entry name" value="Metallo-dependent hydrolases"/>
    <property type="match status" value="1"/>
</dbReference>
<accession>A0A562E7J1</accession>
<evidence type="ECO:0000259" key="3">
    <source>
        <dbReference type="Pfam" id="PF04909"/>
    </source>
</evidence>
<feature type="domain" description="Amidohydrolase-related" evidence="3">
    <location>
        <begin position="61"/>
        <end position="372"/>
    </location>
</feature>
<dbReference type="EMBL" id="VLJS01000001">
    <property type="protein sequence ID" value="TWH17849.1"/>
    <property type="molecule type" value="Genomic_DNA"/>
</dbReference>
<dbReference type="GO" id="GO:0016787">
    <property type="term" value="F:hydrolase activity"/>
    <property type="evidence" value="ECO:0007669"/>
    <property type="project" value="UniProtKB-KW"/>
</dbReference>
<dbReference type="PANTHER" id="PTHR21240">
    <property type="entry name" value="2-AMINO-3-CARBOXYLMUCONATE-6-SEMIALDEHYDE DECARBOXYLASE"/>
    <property type="match status" value="1"/>
</dbReference>
<evidence type="ECO:0000256" key="1">
    <source>
        <dbReference type="ARBA" id="ARBA00023239"/>
    </source>
</evidence>
<dbReference type="Proteomes" id="UP000321583">
    <property type="component" value="Unassembled WGS sequence"/>
</dbReference>
<gene>
    <name evidence="4" type="ORF">L613_000100000720</name>
</gene>
<dbReference type="GO" id="GO:0019748">
    <property type="term" value="P:secondary metabolic process"/>
    <property type="evidence" value="ECO:0007669"/>
    <property type="project" value="TreeGrafter"/>
</dbReference>
<reference evidence="4 5" key="1">
    <citation type="submission" date="2019-07" db="EMBL/GenBank/DDBJ databases">
        <title>Genome sequencing of lignin-degrading bacterial isolates.</title>
        <authorList>
            <person name="Gladden J."/>
        </authorList>
    </citation>
    <scope>NUCLEOTIDE SEQUENCE [LARGE SCALE GENOMIC DNA]</scope>
    <source>
        <strain evidence="4 5">J19</strain>
    </source>
</reference>
<proteinExistence type="predicted"/>
<sequence length="377" mass="41482">MAQHTSMDGRWRTGMAALGLALALAACGSGQAPQAAVPATYAMDDFATVRKFDAHVHANTHDRALVEQAAADNFAVLSINVDYPAFPPVPEQHAVALDLAGAAGDRFHWAATFTMAGYGSPEWAPRVEGELEVAVAEGARAVKLWKNIGMVERDPAGNLVSIDDPGLAPVAGAIARLGVPLIAHQGEPHNCWLPLEEMTTDNDREYFSNHPEYHMYLQPDMPGYEDLMAARDRFFAAHPEMSLVGAHMASLEYDVGRLGEFLDRFPNATVDLAARMAQVQYQSVRDPERVRQFFIRYADRLLYGTDLTQQPGDDPAEFRRVAHETWLSDWKYLATAETQHIATIRADVPGLALPREVVDRIYWGNAARVFGLEAAAE</sequence>
<feature type="chain" id="PRO_5021913553" evidence="2">
    <location>
        <begin position="36"/>
        <end position="377"/>
    </location>
</feature>
<feature type="signal peptide" evidence="2">
    <location>
        <begin position="1"/>
        <end position="35"/>
    </location>
</feature>
<keyword evidence="2" id="KW-0732">Signal</keyword>
<dbReference type="PANTHER" id="PTHR21240:SF28">
    <property type="entry name" value="ISO-OROTATE DECARBOXYLASE (EUROFUNG)"/>
    <property type="match status" value="1"/>
</dbReference>
<dbReference type="Pfam" id="PF04909">
    <property type="entry name" value="Amidohydro_2"/>
    <property type="match status" value="1"/>
</dbReference>
<evidence type="ECO:0000313" key="5">
    <source>
        <dbReference type="Proteomes" id="UP000321583"/>
    </source>
</evidence>
<evidence type="ECO:0000256" key="2">
    <source>
        <dbReference type="SAM" id="SignalP"/>
    </source>
</evidence>
<dbReference type="InterPro" id="IPR032465">
    <property type="entry name" value="ACMSD"/>
</dbReference>
<comment type="caution">
    <text evidence="4">The sequence shown here is derived from an EMBL/GenBank/DDBJ whole genome shotgun (WGS) entry which is preliminary data.</text>
</comment>
<evidence type="ECO:0000313" key="4">
    <source>
        <dbReference type="EMBL" id="TWH17849.1"/>
    </source>
</evidence>
<keyword evidence="4" id="KW-0378">Hydrolase</keyword>
<dbReference type="InterPro" id="IPR006680">
    <property type="entry name" value="Amidohydro-rel"/>
</dbReference>
<dbReference type="Gene3D" id="3.20.20.140">
    <property type="entry name" value="Metal-dependent hydrolases"/>
    <property type="match status" value="1"/>
</dbReference>
<dbReference type="GO" id="GO:0005737">
    <property type="term" value="C:cytoplasm"/>
    <property type="evidence" value="ECO:0007669"/>
    <property type="project" value="TreeGrafter"/>
</dbReference>